<dbReference type="Gramene" id="OIW06154">
    <property type="protein sequence ID" value="OIW06154"/>
    <property type="gene ID" value="TanjilG_01781"/>
</dbReference>
<name>A0A1J7HIA2_LUPAN</name>
<reference evidence="1 2" key="1">
    <citation type="journal article" date="2017" name="Plant Biotechnol. J.">
        <title>A comprehensive draft genome sequence for lupin (Lupinus angustifolius), an emerging health food: insights into plant-microbe interactions and legume evolution.</title>
        <authorList>
            <person name="Hane J.K."/>
            <person name="Ming Y."/>
            <person name="Kamphuis L.G."/>
            <person name="Nelson M.N."/>
            <person name="Garg G."/>
            <person name="Atkins C.A."/>
            <person name="Bayer P.E."/>
            <person name="Bravo A."/>
            <person name="Bringans S."/>
            <person name="Cannon S."/>
            <person name="Edwards D."/>
            <person name="Foley R."/>
            <person name="Gao L.L."/>
            <person name="Harrison M.J."/>
            <person name="Huang W."/>
            <person name="Hurgobin B."/>
            <person name="Li S."/>
            <person name="Liu C.W."/>
            <person name="McGrath A."/>
            <person name="Morahan G."/>
            <person name="Murray J."/>
            <person name="Weller J."/>
            <person name="Jian J."/>
            <person name="Singh K.B."/>
        </authorList>
    </citation>
    <scope>NUCLEOTIDE SEQUENCE [LARGE SCALE GENOMIC DNA]</scope>
    <source>
        <strain evidence="2">cv. Tanjil</strain>
        <tissue evidence="1">Whole plant</tissue>
    </source>
</reference>
<protein>
    <submittedName>
        <fullName evidence="1">Uncharacterized protein</fullName>
    </submittedName>
</protein>
<evidence type="ECO:0000313" key="1">
    <source>
        <dbReference type="EMBL" id="OIW06154.1"/>
    </source>
</evidence>
<gene>
    <name evidence="1" type="ORF">TanjilG_01781</name>
</gene>
<dbReference type="Proteomes" id="UP000188354">
    <property type="component" value="Chromosome LG08"/>
</dbReference>
<evidence type="ECO:0000313" key="2">
    <source>
        <dbReference type="Proteomes" id="UP000188354"/>
    </source>
</evidence>
<sequence>MTVGMASNTFKTAMVITDVVILSNSAIKSLFFPLSDRAIIQAWAERRNSLQHTSFHRSTSSARWCSPFAKNTSTITADGSTQEVLYKQFSHIRNQIEVCHSCSRSLSTDICTECVHIMTLEKE</sequence>
<dbReference type="EMBL" id="CM007368">
    <property type="protein sequence ID" value="OIW06154.1"/>
    <property type="molecule type" value="Genomic_DNA"/>
</dbReference>
<organism evidence="1 2">
    <name type="scientific">Lupinus angustifolius</name>
    <name type="common">Narrow-leaved blue lupine</name>
    <dbReference type="NCBI Taxonomy" id="3871"/>
    <lineage>
        <taxon>Eukaryota</taxon>
        <taxon>Viridiplantae</taxon>
        <taxon>Streptophyta</taxon>
        <taxon>Embryophyta</taxon>
        <taxon>Tracheophyta</taxon>
        <taxon>Spermatophyta</taxon>
        <taxon>Magnoliopsida</taxon>
        <taxon>eudicotyledons</taxon>
        <taxon>Gunneridae</taxon>
        <taxon>Pentapetalae</taxon>
        <taxon>rosids</taxon>
        <taxon>fabids</taxon>
        <taxon>Fabales</taxon>
        <taxon>Fabaceae</taxon>
        <taxon>Papilionoideae</taxon>
        <taxon>50 kb inversion clade</taxon>
        <taxon>genistoids sensu lato</taxon>
        <taxon>core genistoids</taxon>
        <taxon>Genisteae</taxon>
        <taxon>Lupinus</taxon>
    </lineage>
</organism>
<accession>A0A1J7HIA2</accession>
<dbReference type="AlphaFoldDB" id="A0A1J7HIA2"/>
<proteinExistence type="predicted"/>
<keyword evidence="2" id="KW-1185">Reference proteome</keyword>